<evidence type="ECO:0000256" key="1">
    <source>
        <dbReference type="SAM" id="MobiDB-lite"/>
    </source>
</evidence>
<dbReference type="Proteomes" id="UP000015106">
    <property type="component" value="Chromosome 5"/>
</dbReference>
<dbReference type="AlphaFoldDB" id="A0A8R7QEB4"/>
<feature type="compositionally biased region" description="Basic and acidic residues" evidence="1">
    <location>
        <begin position="8"/>
        <end position="23"/>
    </location>
</feature>
<dbReference type="EnsemblPlants" id="TuG1812G0500002016.01.T01">
    <property type="protein sequence ID" value="TuG1812G0500002016.01.T01"/>
    <property type="gene ID" value="TuG1812G0500002016.01"/>
</dbReference>
<name>A0A8R7QEB4_TRIUA</name>
<dbReference type="Gramene" id="TuG1812G0500002016.01.T01">
    <property type="protein sequence ID" value="TuG1812G0500002016.01.T01"/>
    <property type="gene ID" value="TuG1812G0500002016.01"/>
</dbReference>
<evidence type="ECO:0000313" key="2">
    <source>
        <dbReference type="EnsemblPlants" id="TuG1812G0500002016.01.T01"/>
    </source>
</evidence>
<keyword evidence="3" id="KW-1185">Reference proteome</keyword>
<proteinExistence type="predicted"/>
<feature type="region of interest" description="Disordered" evidence="1">
    <location>
        <begin position="1"/>
        <end position="29"/>
    </location>
</feature>
<evidence type="ECO:0000313" key="3">
    <source>
        <dbReference type="Proteomes" id="UP000015106"/>
    </source>
</evidence>
<sequence>QQQSPRGRSQEKEQRKKLLEQRNRAAPAHGLVEEAARGATADGRDAAAFLAPVGAAVQGSLGNQRARHLKISMASDAELGYLLRLPADGMAVTARRDAISFSFELCLTFSGSLNFFPSPSNQRLLLF</sequence>
<organism evidence="2 3">
    <name type="scientific">Triticum urartu</name>
    <name type="common">Red wild einkorn</name>
    <name type="synonym">Crithodium urartu</name>
    <dbReference type="NCBI Taxonomy" id="4572"/>
    <lineage>
        <taxon>Eukaryota</taxon>
        <taxon>Viridiplantae</taxon>
        <taxon>Streptophyta</taxon>
        <taxon>Embryophyta</taxon>
        <taxon>Tracheophyta</taxon>
        <taxon>Spermatophyta</taxon>
        <taxon>Magnoliopsida</taxon>
        <taxon>Liliopsida</taxon>
        <taxon>Poales</taxon>
        <taxon>Poaceae</taxon>
        <taxon>BOP clade</taxon>
        <taxon>Pooideae</taxon>
        <taxon>Triticodae</taxon>
        <taxon>Triticeae</taxon>
        <taxon>Triticinae</taxon>
        <taxon>Triticum</taxon>
    </lineage>
</organism>
<accession>A0A8R7QEB4</accession>
<reference evidence="2" key="2">
    <citation type="submission" date="2018-03" db="EMBL/GenBank/DDBJ databases">
        <title>The Triticum urartu genome reveals the dynamic nature of wheat genome evolution.</title>
        <authorList>
            <person name="Ling H."/>
            <person name="Ma B."/>
            <person name="Shi X."/>
            <person name="Liu H."/>
            <person name="Dong L."/>
            <person name="Sun H."/>
            <person name="Cao Y."/>
            <person name="Gao Q."/>
            <person name="Zheng S."/>
            <person name="Li Y."/>
            <person name="Yu Y."/>
            <person name="Du H."/>
            <person name="Qi M."/>
            <person name="Li Y."/>
            <person name="Yu H."/>
            <person name="Cui Y."/>
            <person name="Wang N."/>
            <person name="Chen C."/>
            <person name="Wu H."/>
            <person name="Zhao Y."/>
            <person name="Zhang J."/>
            <person name="Li Y."/>
            <person name="Zhou W."/>
            <person name="Zhang B."/>
            <person name="Hu W."/>
            <person name="Eijk M."/>
            <person name="Tang J."/>
            <person name="Witsenboer H."/>
            <person name="Zhao S."/>
            <person name="Li Z."/>
            <person name="Zhang A."/>
            <person name="Wang D."/>
            <person name="Liang C."/>
        </authorList>
    </citation>
    <scope>NUCLEOTIDE SEQUENCE [LARGE SCALE GENOMIC DNA]</scope>
    <source>
        <strain evidence="2">cv. G1812</strain>
    </source>
</reference>
<reference evidence="3" key="1">
    <citation type="journal article" date="2013" name="Nature">
        <title>Draft genome of the wheat A-genome progenitor Triticum urartu.</title>
        <authorList>
            <person name="Ling H.Q."/>
            <person name="Zhao S."/>
            <person name="Liu D."/>
            <person name="Wang J."/>
            <person name="Sun H."/>
            <person name="Zhang C."/>
            <person name="Fan H."/>
            <person name="Li D."/>
            <person name="Dong L."/>
            <person name="Tao Y."/>
            <person name="Gao C."/>
            <person name="Wu H."/>
            <person name="Li Y."/>
            <person name="Cui Y."/>
            <person name="Guo X."/>
            <person name="Zheng S."/>
            <person name="Wang B."/>
            <person name="Yu K."/>
            <person name="Liang Q."/>
            <person name="Yang W."/>
            <person name="Lou X."/>
            <person name="Chen J."/>
            <person name="Feng M."/>
            <person name="Jian J."/>
            <person name="Zhang X."/>
            <person name="Luo G."/>
            <person name="Jiang Y."/>
            <person name="Liu J."/>
            <person name="Wang Z."/>
            <person name="Sha Y."/>
            <person name="Zhang B."/>
            <person name="Wu H."/>
            <person name="Tang D."/>
            <person name="Shen Q."/>
            <person name="Xue P."/>
            <person name="Zou S."/>
            <person name="Wang X."/>
            <person name="Liu X."/>
            <person name="Wang F."/>
            <person name="Yang Y."/>
            <person name="An X."/>
            <person name="Dong Z."/>
            <person name="Zhang K."/>
            <person name="Zhang X."/>
            <person name="Luo M.C."/>
            <person name="Dvorak J."/>
            <person name="Tong Y."/>
            <person name="Wang J."/>
            <person name="Yang H."/>
            <person name="Li Z."/>
            <person name="Wang D."/>
            <person name="Zhang A."/>
            <person name="Wang J."/>
        </authorList>
    </citation>
    <scope>NUCLEOTIDE SEQUENCE</scope>
    <source>
        <strain evidence="3">cv. G1812</strain>
    </source>
</reference>
<protein>
    <submittedName>
        <fullName evidence="2">Uncharacterized protein</fullName>
    </submittedName>
</protein>
<reference evidence="2" key="3">
    <citation type="submission" date="2022-06" db="UniProtKB">
        <authorList>
            <consortium name="EnsemblPlants"/>
        </authorList>
    </citation>
    <scope>IDENTIFICATION</scope>
</reference>